<protein>
    <submittedName>
        <fullName evidence="2">Uncharacterized protein</fullName>
    </submittedName>
</protein>
<reference evidence="2 3" key="1">
    <citation type="submission" date="2021-02" db="EMBL/GenBank/DDBJ databases">
        <title>Plant Genome Project.</title>
        <authorList>
            <person name="Zhang R.-G."/>
        </authorList>
    </citation>
    <scope>NUCLEOTIDE SEQUENCE [LARGE SCALE GENOMIC DNA]</scope>
    <source>
        <tissue evidence="2">Leaves</tissue>
    </source>
</reference>
<sequence>MELMLVITLLCFCLSLLISPCVSLEIQVQPSLDKVMNEVQLISVSTLPRKLRFTTEVTVKGHEETVSDNKQEVAHDLCRFNLSCTGKEKKKEEKVMVHGSKGTWQEWLERTETSEYFTMDYSHVKRRRPIHNKSLPLAP</sequence>
<organism evidence="2 3">
    <name type="scientific">Xanthoceras sorbifolium</name>
    <dbReference type="NCBI Taxonomy" id="99658"/>
    <lineage>
        <taxon>Eukaryota</taxon>
        <taxon>Viridiplantae</taxon>
        <taxon>Streptophyta</taxon>
        <taxon>Embryophyta</taxon>
        <taxon>Tracheophyta</taxon>
        <taxon>Spermatophyta</taxon>
        <taxon>Magnoliopsida</taxon>
        <taxon>eudicotyledons</taxon>
        <taxon>Gunneridae</taxon>
        <taxon>Pentapetalae</taxon>
        <taxon>rosids</taxon>
        <taxon>malvids</taxon>
        <taxon>Sapindales</taxon>
        <taxon>Sapindaceae</taxon>
        <taxon>Xanthoceroideae</taxon>
        <taxon>Xanthoceras</taxon>
    </lineage>
</organism>
<dbReference type="EMBL" id="JAFEMO010000005">
    <property type="protein sequence ID" value="KAH7569947.1"/>
    <property type="molecule type" value="Genomic_DNA"/>
</dbReference>
<feature type="chain" id="PRO_5046423517" evidence="1">
    <location>
        <begin position="24"/>
        <end position="139"/>
    </location>
</feature>
<name>A0ABQ8I007_9ROSI</name>
<proteinExistence type="predicted"/>
<comment type="caution">
    <text evidence="2">The sequence shown here is derived from an EMBL/GenBank/DDBJ whole genome shotgun (WGS) entry which is preliminary data.</text>
</comment>
<feature type="signal peptide" evidence="1">
    <location>
        <begin position="1"/>
        <end position="23"/>
    </location>
</feature>
<keyword evidence="1" id="KW-0732">Signal</keyword>
<evidence type="ECO:0000313" key="2">
    <source>
        <dbReference type="EMBL" id="KAH7569947.1"/>
    </source>
</evidence>
<gene>
    <name evidence="2" type="ORF">JRO89_XS05G0022300</name>
</gene>
<evidence type="ECO:0000256" key="1">
    <source>
        <dbReference type="SAM" id="SignalP"/>
    </source>
</evidence>
<evidence type="ECO:0000313" key="3">
    <source>
        <dbReference type="Proteomes" id="UP000827721"/>
    </source>
</evidence>
<keyword evidence="3" id="KW-1185">Reference proteome</keyword>
<dbReference type="Proteomes" id="UP000827721">
    <property type="component" value="Unassembled WGS sequence"/>
</dbReference>
<accession>A0ABQ8I007</accession>